<evidence type="ECO:0000313" key="1">
    <source>
        <dbReference type="EMBL" id="PON46187.1"/>
    </source>
</evidence>
<organism evidence="1 2">
    <name type="scientific">Parasponia andersonii</name>
    <name type="common">Sponia andersonii</name>
    <dbReference type="NCBI Taxonomy" id="3476"/>
    <lineage>
        <taxon>Eukaryota</taxon>
        <taxon>Viridiplantae</taxon>
        <taxon>Streptophyta</taxon>
        <taxon>Embryophyta</taxon>
        <taxon>Tracheophyta</taxon>
        <taxon>Spermatophyta</taxon>
        <taxon>Magnoliopsida</taxon>
        <taxon>eudicotyledons</taxon>
        <taxon>Gunneridae</taxon>
        <taxon>Pentapetalae</taxon>
        <taxon>rosids</taxon>
        <taxon>fabids</taxon>
        <taxon>Rosales</taxon>
        <taxon>Cannabaceae</taxon>
        <taxon>Parasponia</taxon>
    </lineage>
</organism>
<sequence>MKRLRTDTWLYKADLKETTKTSVVTCLDLCERRELGVGLGFRKHTCRPTNVELPKTATYHLKSRPR</sequence>
<dbReference type="EMBL" id="JXTB01000316">
    <property type="protein sequence ID" value="PON46187.1"/>
    <property type="molecule type" value="Genomic_DNA"/>
</dbReference>
<protein>
    <submittedName>
        <fullName evidence="1">Uncharacterized protein</fullName>
    </submittedName>
</protein>
<reference evidence="2" key="1">
    <citation type="submission" date="2016-06" db="EMBL/GenBank/DDBJ databases">
        <title>Parallel loss of symbiosis genes in relatives of nitrogen-fixing non-legume Parasponia.</title>
        <authorList>
            <person name="Van Velzen R."/>
            <person name="Holmer R."/>
            <person name="Bu F."/>
            <person name="Rutten L."/>
            <person name="Van Zeijl A."/>
            <person name="Liu W."/>
            <person name="Santuari L."/>
            <person name="Cao Q."/>
            <person name="Sharma T."/>
            <person name="Shen D."/>
            <person name="Roswanjaya Y."/>
            <person name="Wardhani T."/>
            <person name="Kalhor M.S."/>
            <person name="Jansen J."/>
            <person name="Van den Hoogen J."/>
            <person name="Gungor B."/>
            <person name="Hartog M."/>
            <person name="Hontelez J."/>
            <person name="Verver J."/>
            <person name="Yang W.-C."/>
            <person name="Schijlen E."/>
            <person name="Repin R."/>
            <person name="Schilthuizen M."/>
            <person name="Schranz E."/>
            <person name="Heidstra R."/>
            <person name="Miyata K."/>
            <person name="Fedorova E."/>
            <person name="Kohlen W."/>
            <person name="Bisseling T."/>
            <person name="Smit S."/>
            <person name="Geurts R."/>
        </authorList>
    </citation>
    <scope>NUCLEOTIDE SEQUENCE [LARGE SCALE GENOMIC DNA]</scope>
    <source>
        <strain evidence="2">cv. WU1-14</strain>
    </source>
</reference>
<keyword evidence="2" id="KW-1185">Reference proteome</keyword>
<gene>
    <name evidence="1" type="ORF">PanWU01x14_253110</name>
</gene>
<name>A0A2P5BBM5_PARAD</name>
<accession>A0A2P5BBM5</accession>
<evidence type="ECO:0000313" key="2">
    <source>
        <dbReference type="Proteomes" id="UP000237105"/>
    </source>
</evidence>
<dbReference type="Proteomes" id="UP000237105">
    <property type="component" value="Unassembled WGS sequence"/>
</dbReference>
<proteinExistence type="predicted"/>
<comment type="caution">
    <text evidence="1">The sequence shown here is derived from an EMBL/GenBank/DDBJ whole genome shotgun (WGS) entry which is preliminary data.</text>
</comment>
<dbReference type="AlphaFoldDB" id="A0A2P5BBM5"/>